<evidence type="ECO:0000256" key="2">
    <source>
        <dbReference type="ARBA" id="ARBA00010835"/>
    </source>
</evidence>
<gene>
    <name evidence="5" type="primary">prfA</name>
    <name evidence="10" type="ORF">AVDCRST_MAG42-1761</name>
</gene>
<evidence type="ECO:0000256" key="6">
    <source>
        <dbReference type="NCBIfam" id="TIGR00019"/>
    </source>
</evidence>
<proteinExistence type="inferred from homology"/>
<keyword evidence="4 5" id="KW-0648">Protein biosynthesis</keyword>
<evidence type="ECO:0000259" key="9">
    <source>
        <dbReference type="PROSITE" id="PS00745"/>
    </source>
</evidence>
<dbReference type="NCBIfam" id="NF001859">
    <property type="entry name" value="PRK00591.1"/>
    <property type="match status" value="1"/>
</dbReference>
<dbReference type="FunFam" id="3.30.160.20:FF:000004">
    <property type="entry name" value="Peptide chain release factor 1"/>
    <property type="match status" value="1"/>
</dbReference>
<comment type="function">
    <text evidence="1 5">Peptide chain release factor 1 directs the termination of translation in response to the peptide chain termination codons UAG and UAA.</text>
</comment>
<evidence type="ECO:0000256" key="5">
    <source>
        <dbReference type="HAMAP-Rule" id="MF_00093"/>
    </source>
</evidence>
<dbReference type="InterPro" id="IPR050057">
    <property type="entry name" value="Prokaryotic/Mito_RF"/>
</dbReference>
<feature type="coiled-coil region" evidence="7">
    <location>
        <begin position="50"/>
        <end position="95"/>
    </location>
</feature>
<evidence type="ECO:0000313" key="10">
    <source>
        <dbReference type="EMBL" id="CAA9242187.1"/>
    </source>
</evidence>
<dbReference type="GO" id="GO:0016149">
    <property type="term" value="F:translation release factor activity, codon specific"/>
    <property type="evidence" value="ECO:0007669"/>
    <property type="project" value="UniProtKB-UniRule"/>
</dbReference>
<dbReference type="Gene3D" id="6.10.140.1950">
    <property type="match status" value="1"/>
</dbReference>
<comment type="similarity">
    <text evidence="2 5">Belongs to the prokaryotic/mitochondrial release factor family.</text>
</comment>
<dbReference type="PROSITE" id="PS00745">
    <property type="entry name" value="RF_PROK_I"/>
    <property type="match status" value="1"/>
</dbReference>
<evidence type="ECO:0000256" key="7">
    <source>
        <dbReference type="SAM" id="Coils"/>
    </source>
</evidence>
<feature type="domain" description="Prokaryotic-type class I peptide chain release factors" evidence="9">
    <location>
        <begin position="227"/>
        <end position="243"/>
    </location>
</feature>
<dbReference type="NCBIfam" id="TIGR00019">
    <property type="entry name" value="prfA"/>
    <property type="match status" value="1"/>
</dbReference>
<feature type="modified residue" description="N5-methylglutamine" evidence="5">
    <location>
        <position position="234"/>
    </location>
</feature>
<evidence type="ECO:0000256" key="3">
    <source>
        <dbReference type="ARBA" id="ARBA00022481"/>
    </source>
</evidence>
<dbReference type="InterPro" id="IPR004373">
    <property type="entry name" value="RF-1"/>
</dbReference>
<feature type="region of interest" description="Disordered" evidence="8">
    <location>
        <begin position="282"/>
        <end position="309"/>
    </location>
</feature>
<dbReference type="HAMAP" id="MF_00093">
    <property type="entry name" value="Rel_fac_1"/>
    <property type="match status" value="1"/>
</dbReference>
<dbReference type="SMART" id="SM00937">
    <property type="entry name" value="PCRF"/>
    <property type="match status" value="1"/>
</dbReference>
<dbReference type="Gene3D" id="3.30.70.1660">
    <property type="match status" value="1"/>
</dbReference>
<protein>
    <recommendedName>
        <fullName evidence="5 6">Peptide chain release factor 1</fullName>
        <shortName evidence="5">RF-1</shortName>
    </recommendedName>
</protein>
<dbReference type="Pfam" id="PF00472">
    <property type="entry name" value="RF-1"/>
    <property type="match status" value="1"/>
</dbReference>
<dbReference type="GO" id="GO:0005737">
    <property type="term" value="C:cytoplasm"/>
    <property type="evidence" value="ECO:0007669"/>
    <property type="project" value="UniProtKB-SubCell"/>
</dbReference>
<evidence type="ECO:0000256" key="8">
    <source>
        <dbReference type="SAM" id="MobiDB-lite"/>
    </source>
</evidence>
<sequence>MDFQNLIERKRARFDELEREIGDPALFENRKRAQEIMREHSATKHFLALATELDTARRQLEDNRELATADDAEMAQMAKDEIPELEKRLTELERDFQIALLPPDENENRDAIVEIRAGTGGSEAAIFASDLYRMYTRYAEATGLKIEDLESSPSELGGLREAIFKVSGESVFRRLKFESGVHRVQRVPATEAQGRIHTSTATVAVLPEAEDVDLDLKPEDLRIEVCRAGGPGGQGVNTTDSAVQVMHIPTGRIVRCQDGRSQQKNKEKALSIMRARLLEDKQREEEAKYSAHRKTQIGSGGREEKVRTYNFPQNRITDHRIGLTLYNLDRVIEGDLGEMIGALQTADLQERLQDSALTA</sequence>
<organism evidence="10">
    <name type="scientific">uncultured Chthoniobacterales bacterium</name>
    <dbReference type="NCBI Taxonomy" id="1836801"/>
    <lineage>
        <taxon>Bacteria</taxon>
        <taxon>Pseudomonadati</taxon>
        <taxon>Verrucomicrobiota</taxon>
        <taxon>Spartobacteria</taxon>
        <taxon>Chthoniobacterales</taxon>
        <taxon>environmental samples</taxon>
    </lineage>
</organism>
<dbReference type="FunFam" id="3.30.70.1660:FF:000002">
    <property type="entry name" value="Peptide chain release factor 1"/>
    <property type="match status" value="1"/>
</dbReference>
<name>A0A6J4I543_9BACT</name>
<dbReference type="InterPro" id="IPR000352">
    <property type="entry name" value="Pep_chain_release_fac_I"/>
</dbReference>
<keyword evidence="5" id="KW-0963">Cytoplasm</keyword>
<dbReference type="Gene3D" id="3.30.160.20">
    <property type="match status" value="1"/>
</dbReference>
<reference evidence="10" key="1">
    <citation type="submission" date="2020-02" db="EMBL/GenBank/DDBJ databases">
        <authorList>
            <person name="Meier V. D."/>
        </authorList>
    </citation>
    <scope>NUCLEOTIDE SEQUENCE</scope>
    <source>
        <strain evidence="10">AVDCRST_MAG42</strain>
    </source>
</reference>
<dbReference type="InterPro" id="IPR045853">
    <property type="entry name" value="Pep_chain_release_fac_I_sf"/>
</dbReference>
<keyword evidence="3 5" id="KW-0488">Methylation</keyword>
<dbReference type="PANTHER" id="PTHR43804:SF7">
    <property type="entry name" value="LD18447P"/>
    <property type="match status" value="1"/>
</dbReference>
<evidence type="ECO:0000256" key="4">
    <source>
        <dbReference type="ARBA" id="ARBA00022917"/>
    </source>
</evidence>
<dbReference type="PANTHER" id="PTHR43804">
    <property type="entry name" value="LD18447P"/>
    <property type="match status" value="1"/>
</dbReference>
<dbReference type="SUPFAM" id="SSF75620">
    <property type="entry name" value="Release factor"/>
    <property type="match status" value="1"/>
</dbReference>
<dbReference type="Pfam" id="PF03462">
    <property type="entry name" value="PCRF"/>
    <property type="match status" value="1"/>
</dbReference>
<dbReference type="EMBL" id="CADCTA010000067">
    <property type="protein sequence ID" value="CAA9242187.1"/>
    <property type="molecule type" value="Genomic_DNA"/>
</dbReference>
<accession>A0A6J4I543</accession>
<dbReference type="InterPro" id="IPR005139">
    <property type="entry name" value="PCRF"/>
</dbReference>
<comment type="PTM">
    <text evidence="5">Methylated by PrmC. Methylation increases the termination efficiency of RF1.</text>
</comment>
<keyword evidence="7" id="KW-0175">Coiled coil</keyword>
<comment type="subcellular location">
    <subcellularLocation>
        <location evidence="5">Cytoplasm</location>
    </subcellularLocation>
</comment>
<evidence type="ECO:0000256" key="1">
    <source>
        <dbReference type="ARBA" id="ARBA00002986"/>
    </source>
</evidence>
<dbReference type="AlphaFoldDB" id="A0A6J4I543"/>